<dbReference type="EMBL" id="JACHIV010000001">
    <property type="protein sequence ID" value="MBB5070349.1"/>
    <property type="molecule type" value="Genomic_DNA"/>
</dbReference>
<name>A0A840NM42_9PSEU</name>
<feature type="region of interest" description="Disordered" evidence="1">
    <location>
        <begin position="310"/>
        <end position="330"/>
    </location>
</feature>
<evidence type="ECO:0000256" key="1">
    <source>
        <dbReference type="SAM" id="MobiDB-lite"/>
    </source>
</evidence>
<feature type="transmembrane region" description="Helical" evidence="2">
    <location>
        <begin position="38"/>
        <end position="60"/>
    </location>
</feature>
<evidence type="ECO:0000313" key="5">
    <source>
        <dbReference type="Proteomes" id="UP000580474"/>
    </source>
</evidence>
<evidence type="ECO:0000259" key="3">
    <source>
        <dbReference type="Pfam" id="PF26607"/>
    </source>
</evidence>
<evidence type="ECO:0000313" key="4">
    <source>
        <dbReference type="EMBL" id="MBB5070349.1"/>
    </source>
</evidence>
<dbReference type="SUPFAM" id="SSF89372">
    <property type="entry name" value="Fucose-specific lectin"/>
    <property type="match status" value="2"/>
</dbReference>
<proteinExistence type="predicted"/>
<organism evidence="4 5">
    <name type="scientific">Saccharopolyspora gloriosae</name>
    <dbReference type="NCBI Taxonomy" id="455344"/>
    <lineage>
        <taxon>Bacteria</taxon>
        <taxon>Bacillati</taxon>
        <taxon>Actinomycetota</taxon>
        <taxon>Actinomycetes</taxon>
        <taxon>Pseudonocardiales</taxon>
        <taxon>Pseudonocardiaceae</taxon>
        <taxon>Saccharopolyspora</taxon>
    </lineage>
</organism>
<dbReference type="Gene3D" id="2.120.10.70">
    <property type="entry name" value="Fucose-specific lectin"/>
    <property type="match status" value="1"/>
</dbReference>
<keyword evidence="2" id="KW-1133">Transmembrane helix</keyword>
<gene>
    <name evidence="4" type="ORF">BJ969_003437</name>
</gene>
<dbReference type="InterPro" id="IPR058502">
    <property type="entry name" value="PLL-like_beta-prop"/>
</dbReference>
<reference evidence="4 5" key="1">
    <citation type="submission" date="2020-08" db="EMBL/GenBank/DDBJ databases">
        <title>Sequencing the genomes of 1000 actinobacteria strains.</title>
        <authorList>
            <person name="Klenk H.-P."/>
        </authorList>
    </citation>
    <scope>NUCLEOTIDE SEQUENCE [LARGE SCALE GENOMIC DNA]</scope>
    <source>
        <strain evidence="4 5">DSM 45582</strain>
    </source>
</reference>
<feature type="region of interest" description="Disordered" evidence="1">
    <location>
        <begin position="1"/>
        <end position="35"/>
    </location>
</feature>
<feature type="domain" description="PLL-like beta propeller" evidence="3">
    <location>
        <begin position="266"/>
        <end position="415"/>
    </location>
</feature>
<sequence length="425" mass="45111">MPRFDDQPVDQPQDGTSPNHGSELPGARSDGPHRQQRTGLLVASVCGIALIAAPLVWAVATQRPEYPSSVPAGLGAQAPPHLAEHAGALPAGPANLDSRGRLVLVARQAAGSVGLKFQRESDRGQWDGWYAIGQDAAGDVVAAQDSRGGMGAFLIDTGGALKFAAETAPESPRPARWTDLGGTDLRGTPAASRDAEGRFVVVARDSGGRLHETHQVGGGWSDLRELPGPPVDGDPVLRQDDRQRLTLFALDREQRLRVQRESDPGEWAPARAVGERFAGRPSVVLDWDGKQRIYVRGTGGSVREVVETEAGSGQWADSTELSGEAPAKGDPIATVDPNRTVVVFALAGDGSVHERFIGPKKKRWTDWRPLDGQVERLLAAVQDGGGTLVVLGIGKTGSMEQNFQSPGPAPWEGWEHGLGGRFAPR</sequence>
<evidence type="ECO:0000256" key="2">
    <source>
        <dbReference type="SAM" id="Phobius"/>
    </source>
</evidence>
<keyword evidence="2" id="KW-0472">Membrane</keyword>
<keyword evidence="2" id="KW-0812">Transmembrane</keyword>
<protein>
    <recommendedName>
        <fullName evidence="3">PLL-like beta propeller domain-containing protein</fullName>
    </recommendedName>
</protein>
<keyword evidence="5" id="KW-1185">Reference proteome</keyword>
<dbReference type="AlphaFoldDB" id="A0A840NM42"/>
<dbReference type="Proteomes" id="UP000580474">
    <property type="component" value="Unassembled WGS sequence"/>
</dbReference>
<accession>A0A840NM42</accession>
<dbReference type="Pfam" id="PF26607">
    <property type="entry name" value="DUF8189"/>
    <property type="match status" value="1"/>
</dbReference>
<comment type="caution">
    <text evidence="4">The sequence shown here is derived from an EMBL/GenBank/DDBJ whole genome shotgun (WGS) entry which is preliminary data.</text>
</comment>